<keyword evidence="13" id="KW-1185">Reference proteome</keyword>
<feature type="domain" description="ABC transporter" evidence="11">
    <location>
        <begin position="3"/>
        <end position="237"/>
    </location>
</feature>
<protein>
    <submittedName>
        <fullName evidence="12">Iron complex transport system ATP-binding protein</fullName>
    </submittedName>
</protein>
<dbReference type="PANTHER" id="PTHR42771">
    <property type="entry name" value="IRON(3+)-HYDROXAMATE IMPORT ATP-BINDING PROTEIN FHUC"/>
    <property type="match status" value="1"/>
</dbReference>
<dbReference type="InterPro" id="IPR003593">
    <property type="entry name" value="AAA+_ATPase"/>
</dbReference>
<evidence type="ECO:0000256" key="7">
    <source>
        <dbReference type="ARBA" id="ARBA00022840"/>
    </source>
</evidence>
<dbReference type="CDD" id="cd03214">
    <property type="entry name" value="ABC_Iron-Siderophores_B12_Hemin"/>
    <property type="match status" value="1"/>
</dbReference>
<comment type="caution">
    <text evidence="12">The sequence shown here is derived from an EMBL/GenBank/DDBJ whole genome shotgun (WGS) entry which is preliminary data.</text>
</comment>
<keyword evidence="10" id="KW-0472">Membrane</keyword>
<gene>
    <name evidence="12" type="ORF">DES31_1243</name>
</gene>
<dbReference type="Gene3D" id="3.40.50.300">
    <property type="entry name" value="P-loop containing nucleotide triphosphate hydrolases"/>
    <property type="match status" value="1"/>
</dbReference>
<dbReference type="SUPFAM" id="SSF52540">
    <property type="entry name" value="P-loop containing nucleoside triphosphate hydrolases"/>
    <property type="match status" value="1"/>
</dbReference>
<evidence type="ECO:0000256" key="2">
    <source>
        <dbReference type="ARBA" id="ARBA00005417"/>
    </source>
</evidence>
<evidence type="ECO:0000256" key="4">
    <source>
        <dbReference type="ARBA" id="ARBA00022475"/>
    </source>
</evidence>
<dbReference type="Proteomes" id="UP000280099">
    <property type="component" value="Unassembled WGS sequence"/>
</dbReference>
<sequence length="252" mass="28615">MSIEIIKVNKTLSGKTILHDINCIIPQGKMTALIGANGVGKSTLLSIISRLVLADNGTIKLNGHDMKSLKTSDIAKQLTILKQNNHFDLRLTIKELVAFGRYPYSKGRLTQEDNKQIDKAITFMALNDIQDKYIDELSGGQRQRAYIAMILAQDTDYILLDEPLNNLDMKHSAQIMKYLRQLTDQFNKTIVIVIHDINFAACYADYMIAMKDGTVIKQDTVSNIMSSDVLQEIYDMYIPIYPIEDKHIAFYF</sequence>
<evidence type="ECO:0000256" key="8">
    <source>
        <dbReference type="ARBA" id="ARBA00023004"/>
    </source>
</evidence>
<reference evidence="12 13" key="1">
    <citation type="submission" date="2018-10" db="EMBL/GenBank/DDBJ databases">
        <title>Genomic Encyclopedia of Type Strains, Phase IV (KMG-IV): sequencing the most valuable type-strain genomes for metagenomic binning, comparative biology and taxonomic classification.</title>
        <authorList>
            <person name="Goeker M."/>
        </authorList>
    </citation>
    <scope>NUCLEOTIDE SEQUENCE [LARGE SCALE GENOMIC DNA]</scope>
    <source>
        <strain evidence="12 13">DSM 23800</strain>
    </source>
</reference>
<dbReference type="SMART" id="SM00382">
    <property type="entry name" value="AAA"/>
    <property type="match status" value="1"/>
</dbReference>
<keyword evidence="5" id="KW-0410">Iron transport</keyword>
<evidence type="ECO:0000256" key="6">
    <source>
        <dbReference type="ARBA" id="ARBA00022741"/>
    </source>
</evidence>
<evidence type="ECO:0000256" key="1">
    <source>
        <dbReference type="ARBA" id="ARBA00004202"/>
    </source>
</evidence>
<keyword evidence="7 12" id="KW-0067">ATP-binding</keyword>
<evidence type="ECO:0000259" key="11">
    <source>
        <dbReference type="PROSITE" id="PS50893"/>
    </source>
</evidence>
<dbReference type="GO" id="GO:0005524">
    <property type="term" value="F:ATP binding"/>
    <property type="evidence" value="ECO:0007669"/>
    <property type="project" value="UniProtKB-KW"/>
</dbReference>
<evidence type="ECO:0000313" key="12">
    <source>
        <dbReference type="EMBL" id="RKR71892.1"/>
    </source>
</evidence>
<comment type="subcellular location">
    <subcellularLocation>
        <location evidence="1">Cell membrane</location>
        <topology evidence="1">Peripheral membrane protein</topology>
    </subcellularLocation>
</comment>
<evidence type="ECO:0000313" key="13">
    <source>
        <dbReference type="Proteomes" id="UP000280099"/>
    </source>
</evidence>
<evidence type="ECO:0000256" key="9">
    <source>
        <dbReference type="ARBA" id="ARBA00023065"/>
    </source>
</evidence>
<organism evidence="12 13">
    <name type="scientific">Otariodibacter oris</name>
    <dbReference type="NCBI Taxonomy" id="1032623"/>
    <lineage>
        <taxon>Bacteria</taxon>
        <taxon>Pseudomonadati</taxon>
        <taxon>Pseudomonadota</taxon>
        <taxon>Gammaproteobacteria</taxon>
        <taxon>Pasteurellales</taxon>
        <taxon>Pasteurellaceae</taxon>
        <taxon>Otariodibacter</taxon>
    </lineage>
</organism>
<evidence type="ECO:0000256" key="3">
    <source>
        <dbReference type="ARBA" id="ARBA00022448"/>
    </source>
</evidence>
<dbReference type="OrthoDB" id="5292475at2"/>
<keyword evidence="4" id="KW-1003">Cell membrane</keyword>
<dbReference type="GO" id="GO:0006826">
    <property type="term" value="P:iron ion transport"/>
    <property type="evidence" value="ECO:0007669"/>
    <property type="project" value="UniProtKB-KW"/>
</dbReference>
<dbReference type="PROSITE" id="PS50893">
    <property type="entry name" value="ABC_TRANSPORTER_2"/>
    <property type="match status" value="1"/>
</dbReference>
<dbReference type="EMBL" id="RBJC01000006">
    <property type="protein sequence ID" value="RKR71892.1"/>
    <property type="molecule type" value="Genomic_DNA"/>
</dbReference>
<evidence type="ECO:0000256" key="10">
    <source>
        <dbReference type="ARBA" id="ARBA00023136"/>
    </source>
</evidence>
<proteinExistence type="inferred from homology"/>
<dbReference type="GO" id="GO:0016887">
    <property type="term" value="F:ATP hydrolysis activity"/>
    <property type="evidence" value="ECO:0007669"/>
    <property type="project" value="InterPro"/>
</dbReference>
<dbReference type="GO" id="GO:0005886">
    <property type="term" value="C:plasma membrane"/>
    <property type="evidence" value="ECO:0007669"/>
    <property type="project" value="UniProtKB-SubCell"/>
</dbReference>
<keyword evidence="6" id="KW-0547">Nucleotide-binding</keyword>
<dbReference type="FunFam" id="3.40.50.300:FF:000134">
    <property type="entry name" value="Iron-enterobactin ABC transporter ATP-binding protein"/>
    <property type="match status" value="1"/>
</dbReference>
<dbReference type="AlphaFoldDB" id="A0A420XGE4"/>
<dbReference type="PANTHER" id="PTHR42771:SF3">
    <property type="entry name" value="PETROBACTIN IMPORT ATP-BINDING PROTEIN YCLP"/>
    <property type="match status" value="1"/>
</dbReference>
<keyword evidence="8" id="KW-0408">Iron</keyword>
<keyword evidence="9" id="KW-0406">Ion transport</keyword>
<dbReference type="RefSeq" id="WP_121123129.1">
    <property type="nucleotide sequence ID" value="NZ_CP016604.1"/>
</dbReference>
<keyword evidence="3" id="KW-0813">Transport</keyword>
<dbReference type="InterPro" id="IPR027417">
    <property type="entry name" value="P-loop_NTPase"/>
</dbReference>
<name>A0A420XGE4_9PAST</name>
<evidence type="ECO:0000256" key="5">
    <source>
        <dbReference type="ARBA" id="ARBA00022496"/>
    </source>
</evidence>
<dbReference type="InterPro" id="IPR051535">
    <property type="entry name" value="Siderophore_ABC-ATPase"/>
</dbReference>
<dbReference type="Pfam" id="PF00005">
    <property type="entry name" value="ABC_tran"/>
    <property type="match status" value="1"/>
</dbReference>
<accession>A0A420XGE4</accession>
<comment type="similarity">
    <text evidence="2">Belongs to the ABC transporter superfamily.</text>
</comment>
<dbReference type="InterPro" id="IPR003439">
    <property type="entry name" value="ABC_transporter-like_ATP-bd"/>
</dbReference>